<dbReference type="EMBL" id="CAJOBA010001391">
    <property type="protein sequence ID" value="CAF3593201.1"/>
    <property type="molecule type" value="Genomic_DNA"/>
</dbReference>
<dbReference type="InterPro" id="IPR013783">
    <property type="entry name" value="Ig-like_fold"/>
</dbReference>
<dbReference type="Proteomes" id="UP000677228">
    <property type="component" value="Unassembled WGS sequence"/>
</dbReference>
<dbReference type="EMBL" id="CAJNOK010001391">
    <property type="protein sequence ID" value="CAF0809412.1"/>
    <property type="molecule type" value="Genomic_DNA"/>
</dbReference>
<dbReference type="InterPro" id="IPR036179">
    <property type="entry name" value="Ig-like_dom_sf"/>
</dbReference>
<accession>A0A8S2CV18</accession>
<gene>
    <name evidence="3" type="ORF">OVA965_LOCUS5068</name>
    <name evidence="4" type="ORF">TMI583_LOCUS5066</name>
</gene>
<dbReference type="SMART" id="SM00409">
    <property type="entry name" value="IG"/>
    <property type="match status" value="1"/>
</dbReference>
<evidence type="ECO:0000313" key="3">
    <source>
        <dbReference type="EMBL" id="CAF0809412.1"/>
    </source>
</evidence>
<feature type="domain" description="Ig-like" evidence="2">
    <location>
        <begin position="28"/>
        <end position="130"/>
    </location>
</feature>
<organism evidence="3 5">
    <name type="scientific">Didymodactylos carnosus</name>
    <dbReference type="NCBI Taxonomy" id="1234261"/>
    <lineage>
        <taxon>Eukaryota</taxon>
        <taxon>Metazoa</taxon>
        <taxon>Spiralia</taxon>
        <taxon>Gnathifera</taxon>
        <taxon>Rotifera</taxon>
        <taxon>Eurotatoria</taxon>
        <taxon>Bdelloidea</taxon>
        <taxon>Philodinida</taxon>
        <taxon>Philodinidae</taxon>
        <taxon>Didymodactylos</taxon>
    </lineage>
</organism>
<evidence type="ECO:0000256" key="1">
    <source>
        <dbReference type="SAM" id="SignalP"/>
    </source>
</evidence>
<proteinExistence type="predicted"/>
<feature type="signal peptide" evidence="1">
    <location>
        <begin position="1"/>
        <end position="19"/>
    </location>
</feature>
<comment type="caution">
    <text evidence="3">The sequence shown here is derived from an EMBL/GenBank/DDBJ whole genome shotgun (WGS) entry which is preliminary data.</text>
</comment>
<dbReference type="Gene3D" id="2.60.40.10">
    <property type="entry name" value="Immunoglobulins"/>
    <property type="match status" value="1"/>
</dbReference>
<feature type="chain" id="PRO_5035707195" description="Ig-like domain-containing protein" evidence="1">
    <location>
        <begin position="20"/>
        <end position="141"/>
    </location>
</feature>
<dbReference type="AlphaFoldDB" id="A0A8S2CV18"/>
<sequence>MKVILIILVSLLVQQCTHGLMVNASTSPQIISPPSEIIAYINHTARLSCIIQNKESHHVFWSRYTIVNDTYKLSDVLFINLLKFSSYPHYHLTRKVDKTTEHWNLEIRNIQPLDEGYYGCALSTSEPIIKYSFVRVLGKIE</sequence>
<keyword evidence="1" id="KW-0732">Signal</keyword>
<evidence type="ECO:0000313" key="5">
    <source>
        <dbReference type="Proteomes" id="UP000677228"/>
    </source>
</evidence>
<dbReference type="PROSITE" id="PS50835">
    <property type="entry name" value="IG_LIKE"/>
    <property type="match status" value="1"/>
</dbReference>
<protein>
    <recommendedName>
        <fullName evidence="2">Ig-like domain-containing protein</fullName>
    </recommendedName>
</protein>
<dbReference type="InterPro" id="IPR007110">
    <property type="entry name" value="Ig-like_dom"/>
</dbReference>
<reference evidence="3" key="1">
    <citation type="submission" date="2021-02" db="EMBL/GenBank/DDBJ databases">
        <authorList>
            <person name="Nowell W R."/>
        </authorList>
    </citation>
    <scope>NUCLEOTIDE SEQUENCE</scope>
</reference>
<name>A0A8S2CV18_9BILA</name>
<dbReference type="Proteomes" id="UP000682733">
    <property type="component" value="Unassembled WGS sequence"/>
</dbReference>
<evidence type="ECO:0000259" key="2">
    <source>
        <dbReference type="PROSITE" id="PS50835"/>
    </source>
</evidence>
<evidence type="ECO:0000313" key="4">
    <source>
        <dbReference type="EMBL" id="CAF3593201.1"/>
    </source>
</evidence>
<dbReference type="Pfam" id="PF07686">
    <property type="entry name" value="V-set"/>
    <property type="match status" value="1"/>
</dbReference>
<dbReference type="SUPFAM" id="SSF48726">
    <property type="entry name" value="Immunoglobulin"/>
    <property type="match status" value="1"/>
</dbReference>
<dbReference type="InterPro" id="IPR013106">
    <property type="entry name" value="Ig_V-set"/>
</dbReference>
<dbReference type="InterPro" id="IPR003599">
    <property type="entry name" value="Ig_sub"/>
</dbReference>